<dbReference type="Pfam" id="PF14622">
    <property type="entry name" value="Ribonucleas_3_3"/>
    <property type="match status" value="1"/>
</dbReference>
<dbReference type="GO" id="GO:0003725">
    <property type="term" value="F:double-stranded RNA binding"/>
    <property type="evidence" value="ECO:0007669"/>
    <property type="project" value="TreeGrafter"/>
</dbReference>
<dbReference type="PANTHER" id="PTHR11207:SF0">
    <property type="entry name" value="RIBONUCLEASE 3"/>
    <property type="match status" value="1"/>
</dbReference>
<feature type="binding site" evidence="15">
    <location>
        <position position="40"/>
    </location>
    <ligand>
        <name>Mg(2+)</name>
        <dbReference type="ChEBI" id="CHEBI:18420"/>
    </ligand>
</feature>
<dbReference type="GO" id="GO:0019843">
    <property type="term" value="F:rRNA binding"/>
    <property type="evidence" value="ECO:0007669"/>
    <property type="project" value="UniProtKB-KW"/>
</dbReference>
<evidence type="ECO:0000313" key="19">
    <source>
        <dbReference type="Proteomes" id="UP000199771"/>
    </source>
</evidence>
<dbReference type="SUPFAM" id="SSF54768">
    <property type="entry name" value="dsRNA-binding domain-like"/>
    <property type="match status" value="1"/>
</dbReference>
<evidence type="ECO:0000256" key="7">
    <source>
        <dbReference type="ARBA" id="ARBA00022664"/>
    </source>
</evidence>
<dbReference type="GO" id="GO:0005737">
    <property type="term" value="C:cytoplasm"/>
    <property type="evidence" value="ECO:0007669"/>
    <property type="project" value="UniProtKB-SubCell"/>
</dbReference>
<name>A0A1I2JR93_9GAMM</name>
<dbReference type="FunFam" id="3.30.160.20:FF:000003">
    <property type="entry name" value="Ribonuclease 3"/>
    <property type="match status" value="1"/>
</dbReference>
<protein>
    <recommendedName>
        <fullName evidence="15">Ribonuclease 3</fullName>
        <ecNumber evidence="15">3.1.26.3</ecNumber>
    </recommendedName>
    <alternativeName>
        <fullName evidence="15">Ribonuclease III</fullName>
        <shortName evidence="15">RNase III</shortName>
    </alternativeName>
</protein>
<keyword evidence="14 15" id="KW-0694">RNA-binding</keyword>
<keyword evidence="11 15" id="KW-0255">Endonuclease</keyword>
<dbReference type="GO" id="GO:0006364">
    <property type="term" value="P:rRNA processing"/>
    <property type="evidence" value="ECO:0007669"/>
    <property type="project" value="UniProtKB-UniRule"/>
</dbReference>
<dbReference type="InterPro" id="IPR000999">
    <property type="entry name" value="RNase_III_dom"/>
</dbReference>
<dbReference type="Gene3D" id="1.10.1520.10">
    <property type="entry name" value="Ribonuclease III domain"/>
    <property type="match status" value="1"/>
</dbReference>
<organism evidence="18 19">
    <name type="scientific">Fontimonas thermophila</name>
    <dbReference type="NCBI Taxonomy" id="1076937"/>
    <lineage>
        <taxon>Bacteria</taxon>
        <taxon>Pseudomonadati</taxon>
        <taxon>Pseudomonadota</taxon>
        <taxon>Gammaproteobacteria</taxon>
        <taxon>Nevskiales</taxon>
        <taxon>Nevskiaceae</taxon>
        <taxon>Fontimonas</taxon>
    </lineage>
</organism>
<keyword evidence="13 15" id="KW-0460">Magnesium</keyword>
<dbReference type="GO" id="GO:0008033">
    <property type="term" value="P:tRNA processing"/>
    <property type="evidence" value="ECO:0007669"/>
    <property type="project" value="UniProtKB-KW"/>
</dbReference>
<dbReference type="PROSITE" id="PS50142">
    <property type="entry name" value="RNASE_3_2"/>
    <property type="match status" value="1"/>
</dbReference>
<dbReference type="PANTHER" id="PTHR11207">
    <property type="entry name" value="RIBONUCLEASE III"/>
    <property type="match status" value="1"/>
</dbReference>
<dbReference type="EMBL" id="FOOC01000008">
    <property type="protein sequence ID" value="SFF55286.1"/>
    <property type="molecule type" value="Genomic_DNA"/>
</dbReference>
<keyword evidence="8 15" id="KW-0819">tRNA processing</keyword>
<dbReference type="Gene3D" id="3.30.160.20">
    <property type="match status" value="1"/>
</dbReference>
<feature type="binding site" evidence="15">
    <location>
        <position position="113"/>
    </location>
    <ligand>
        <name>Mg(2+)</name>
        <dbReference type="ChEBI" id="CHEBI:18420"/>
    </ligand>
</feature>
<evidence type="ECO:0000256" key="12">
    <source>
        <dbReference type="ARBA" id="ARBA00022801"/>
    </source>
</evidence>
<feature type="active site" evidence="15">
    <location>
        <position position="44"/>
    </location>
</feature>
<keyword evidence="9 15" id="KW-0540">Nuclease</keyword>
<keyword evidence="12 15" id="KW-0378">Hydrolase</keyword>
<gene>
    <name evidence="15" type="primary">rnc</name>
    <name evidence="18" type="ORF">SAMN04488120_10880</name>
</gene>
<dbReference type="NCBIfam" id="TIGR02191">
    <property type="entry name" value="RNaseIII"/>
    <property type="match status" value="1"/>
</dbReference>
<dbReference type="Proteomes" id="UP000199771">
    <property type="component" value="Unassembled WGS sequence"/>
</dbReference>
<keyword evidence="6 15" id="KW-0698">rRNA processing</keyword>
<evidence type="ECO:0000259" key="16">
    <source>
        <dbReference type="PROSITE" id="PS50137"/>
    </source>
</evidence>
<dbReference type="InterPro" id="IPR011907">
    <property type="entry name" value="RNase_III"/>
</dbReference>
<keyword evidence="10 15" id="KW-0479">Metal-binding</keyword>
<evidence type="ECO:0000313" key="18">
    <source>
        <dbReference type="EMBL" id="SFF55286.1"/>
    </source>
</evidence>
<evidence type="ECO:0000259" key="17">
    <source>
        <dbReference type="PROSITE" id="PS50142"/>
    </source>
</evidence>
<dbReference type="Pfam" id="PF00035">
    <property type="entry name" value="dsrm"/>
    <property type="match status" value="1"/>
</dbReference>
<evidence type="ECO:0000256" key="4">
    <source>
        <dbReference type="ARBA" id="ARBA00011738"/>
    </source>
</evidence>
<reference evidence="18 19" key="1">
    <citation type="submission" date="2016-10" db="EMBL/GenBank/DDBJ databases">
        <authorList>
            <person name="de Groot N.N."/>
        </authorList>
    </citation>
    <scope>NUCLEOTIDE SEQUENCE [LARGE SCALE GENOMIC DNA]</scope>
    <source>
        <strain evidence="18 19">DSM 23609</strain>
    </source>
</reference>
<keyword evidence="7 15" id="KW-0507">mRNA processing</keyword>
<evidence type="ECO:0000256" key="2">
    <source>
        <dbReference type="ARBA" id="ARBA00004496"/>
    </source>
</evidence>
<evidence type="ECO:0000256" key="5">
    <source>
        <dbReference type="ARBA" id="ARBA00022490"/>
    </source>
</evidence>
<evidence type="ECO:0000256" key="1">
    <source>
        <dbReference type="ARBA" id="ARBA00000109"/>
    </source>
</evidence>
<dbReference type="SMART" id="SM00358">
    <property type="entry name" value="DSRM"/>
    <property type="match status" value="1"/>
</dbReference>
<dbReference type="FunFam" id="1.10.1520.10:FF:000001">
    <property type="entry name" value="Ribonuclease 3"/>
    <property type="match status" value="1"/>
</dbReference>
<dbReference type="STRING" id="1076937.SAMN04488120_10880"/>
<keyword evidence="19" id="KW-1185">Reference proteome</keyword>
<comment type="function">
    <text evidence="15">Digests double-stranded RNA. Involved in the processing of primary rRNA transcript to yield the immediate precursors to the large and small rRNAs (23S and 16S). Processes some mRNAs, and tRNAs when they are encoded in the rRNA operon. Processes pre-crRNA and tracrRNA of type II CRISPR loci if present in the organism.</text>
</comment>
<evidence type="ECO:0000256" key="13">
    <source>
        <dbReference type="ARBA" id="ARBA00022842"/>
    </source>
</evidence>
<dbReference type="GO" id="GO:0004525">
    <property type="term" value="F:ribonuclease III activity"/>
    <property type="evidence" value="ECO:0007669"/>
    <property type="project" value="UniProtKB-UniRule"/>
</dbReference>
<dbReference type="CDD" id="cd00593">
    <property type="entry name" value="RIBOc"/>
    <property type="match status" value="1"/>
</dbReference>
<evidence type="ECO:0000256" key="3">
    <source>
        <dbReference type="ARBA" id="ARBA00010183"/>
    </source>
</evidence>
<keyword evidence="15" id="KW-0699">rRNA-binding</keyword>
<comment type="similarity">
    <text evidence="3">Belongs to the ribonuclease III family.</text>
</comment>
<comment type="subunit">
    <text evidence="4 15">Homodimer.</text>
</comment>
<proteinExistence type="inferred from homology"/>
<dbReference type="PROSITE" id="PS50137">
    <property type="entry name" value="DS_RBD"/>
    <property type="match status" value="1"/>
</dbReference>
<sequence>MNASLEVLQEHLGHRFTDTGLLERALSHRSLGVRNNERLEFLGDALINFVAADALYAARPTAEEGALSRLRASLVREAALARIARDLDLGAVIRLGESELKSGGFRRDSILADAVEAILGAVYLDGGFAAARAVALRLLQPLIAELPDAEQLKDAKTRLQEWLQARSRPLPRYEVLAEEGPPHARRFHVCCVLPDTAEQTRAEGPSRRSAEQQAAEAMLQRLEAGVADA</sequence>
<feature type="domain" description="DRBM" evidence="16">
    <location>
        <begin position="154"/>
        <end position="224"/>
    </location>
</feature>
<dbReference type="SMART" id="SM00535">
    <property type="entry name" value="RIBOc"/>
    <property type="match status" value="1"/>
</dbReference>
<feature type="domain" description="RNase III" evidence="17">
    <location>
        <begin position="5"/>
        <end position="127"/>
    </location>
</feature>
<dbReference type="RefSeq" id="WP_200769578.1">
    <property type="nucleotide sequence ID" value="NZ_FOOC01000008.1"/>
</dbReference>
<feature type="active site" evidence="15">
    <location>
        <position position="116"/>
    </location>
</feature>
<dbReference type="AlphaFoldDB" id="A0A1I2JR93"/>
<evidence type="ECO:0000256" key="8">
    <source>
        <dbReference type="ARBA" id="ARBA00022694"/>
    </source>
</evidence>
<dbReference type="GO" id="GO:0010468">
    <property type="term" value="P:regulation of gene expression"/>
    <property type="evidence" value="ECO:0007669"/>
    <property type="project" value="TreeGrafter"/>
</dbReference>
<feature type="binding site" evidence="15">
    <location>
        <position position="116"/>
    </location>
    <ligand>
        <name>Mg(2+)</name>
        <dbReference type="ChEBI" id="CHEBI:18420"/>
    </ligand>
</feature>
<dbReference type="InterPro" id="IPR036389">
    <property type="entry name" value="RNase_III_sf"/>
</dbReference>
<comment type="catalytic activity">
    <reaction evidence="1 15">
        <text>Endonucleolytic cleavage to 5'-phosphomonoester.</text>
        <dbReference type="EC" id="3.1.26.3"/>
    </reaction>
</comment>
<dbReference type="EC" id="3.1.26.3" evidence="15"/>
<dbReference type="HAMAP" id="MF_00104">
    <property type="entry name" value="RNase_III"/>
    <property type="match status" value="1"/>
</dbReference>
<dbReference type="CDD" id="cd10845">
    <property type="entry name" value="DSRM_RNAse_III_family"/>
    <property type="match status" value="1"/>
</dbReference>
<dbReference type="PROSITE" id="PS00517">
    <property type="entry name" value="RNASE_3_1"/>
    <property type="match status" value="1"/>
</dbReference>
<comment type="subcellular location">
    <subcellularLocation>
        <location evidence="2 15">Cytoplasm</location>
    </subcellularLocation>
</comment>
<evidence type="ECO:0000256" key="15">
    <source>
        <dbReference type="HAMAP-Rule" id="MF_00104"/>
    </source>
</evidence>
<accession>A0A1I2JR93</accession>
<evidence type="ECO:0000256" key="14">
    <source>
        <dbReference type="ARBA" id="ARBA00022884"/>
    </source>
</evidence>
<evidence type="ECO:0000256" key="9">
    <source>
        <dbReference type="ARBA" id="ARBA00022722"/>
    </source>
</evidence>
<evidence type="ECO:0000256" key="6">
    <source>
        <dbReference type="ARBA" id="ARBA00022552"/>
    </source>
</evidence>
<dbReference type="GO" id="GO:0042802">
    <property type="term" value="F:identical protein binding"/>
    <property type="evidence" value="ECO:0007669"/>
    <property type="project" value="UniProtKB-ARBA"/>
</dbReference>
<dbReference type="SUPFAM" id="SSF69065">
    <property type="entry name" value="RNase III domain-like"/>
    <property type="match status" value="1"/>
</dbReference>
<dbReference type="GO" id="GO:0006397">
    <property type="term" value="P:mRNA processing"/>
    <property type="evidence" value="ECO:0007669"/>
    <property type="project" value="UniProtKB-UniRule"/>
</dbReference>
<dbReference type="InterPro" id="IPR014720">
    <property type="entry name" value="dsRBD_dom"/>
</dbReference>
<evidence type="ECO:0000256" key="10">
    <source>
        <dbReference type="ARBA" id="ARBA00022723"/>
    </source>
</evidence>
<keyword evidence="5 15" id="KW-0963">Cytoplasm</keyword>
<evidence type="ECO:0000256" key="11">
    <source>
        <dbReference type="ARBA" id="ARBA00022759"/>
    </source>
</evidence>
<dbReference type="GO" id="GO:0046872">
    <property type="term" value="F:metal ion binding"/>
    <property type="evidence" value="ECO:0007669"/>
    <property type="project" value="UniProtKB-KW"/>
</dbReference>
<comment type="cofactor">
    <cofactor evidence="15">
        <name>Mg(2+)</name>
        <dbReference type="ChEBI" id="CHEBI:18420"/>
    </cofactor>
</comment>